<evidence type="ECO:0000256" key="3">
    <source>
        <dbReference type="ARBA" id="ARBA00012081"/>
    </source>
</evidence>
<reference evidence="11 12" key="1">
    <citation type="journal article" date="2018" name="IMA Fungus">
        <title>IMA Genome-F 9: Draft genome sequence of Annulohypoxylon stygium, Aspergillus mulundensis, Berkeleyomyces basicola (syn. Thielaviopsis basicola), Ceratocystis smalleyi, two Cercospora beticola strains, Coleophoma cylindrospora, Fusarium fracticaudum, Phialophora cf. hyalina, and Morchella septimelata.</title>
        <authorList>
            <person name="Wingfield B.D."/>
            <person name="Bills G.F."/>
            <person name="Dong Y."/>
            <person name="Huang W."/>
            <person name="Nel W.J."/>
            <person name="Swalarsk-Parry B.S."/>
            <person name="Vaghefi N."/>
            <person name="Wilken P.M."/>
            <person name="An Z."/>
            <person name="de Beer Z.W."/>
            <person name="De Vos L."/>
            <person name="Chen L."/>
            <person name="Duong T.A."/>
            <person name="Gao Y."/>
            <person name="Hammerbacher A."/>
            <person name="Kikkert J.R."/>
            <person name="Li Y."/>
            <person name="Li H."/>
            <person name="Li K."/>
            <person name="Li Q."/>
            <person name="Liu X."/>
            <person name="Ma X."/>
            <person name="Naidoo K."/>
            <person name="Pethybridge S.J."/>
            <person name="Sun J."/>
            <person name="Steenkamp E.T."/>
            <person name="van der Nest M.A."/>
            <person name="van Wyk S."/>
            <person name="Wingfield M.J."/>
            <person name="Xiong C."/>
            <person name="Yue Q."/>
            <person name="Zhang X."/>
        </authorList>
    </citation>
    <scope>NUCLEOTIDE SEQUENCE [LARGE SCALE GENOMIC DNA]</scope>
    <source>
        <strain evidence="11 12">BP6252</strain>
    </source>
</reference>
<dbReference type="Gene3D" id="3.10.180.10">
    <property type="entry name" value="2,3-Dihydroxybiphenyl 1,2-Dioxygenase, domain 1"/>
    <property type="match status" value="2"/>
</dbReference>
<feature type="domain" description="VOC" evidence="10">
    <location>
        <begin position="168"/>
        <end position="314"/>
    </location>
</feature>
<evidence type="ECO:0000256" key="6">
    <source>
        <dbReference type="ARBA" id="ARBA00023239"/>
    </source>
</evidence>
<comment type="cofactor">
    <cofactor evidence="8">
        <name>Zn(2+)</name>
        <dbReference type="ChEBI" id="CHEBI:29105"/>
    </cofactor>
    <text evidence="8">Binds 1 zinc ion per subunit. In the homodimer, two zinc ions are bound between subunits.</text>
</comment>
<comment type="pathway">
    <text evidence="1 9">Secondary metabolite metabolism; methylglyoxal degradation; (R)-lactate from methylglyoxal: step 1/2.</text>
</comment>
<dbReference type="UniPathway" id="UPA00619">
    <property type="reaction ID" value="UER00675"/>
</dbReference>
<dbReference type="EC" id="4.4.1.5" evidence="3 9"/>
<dbReference type="EMBL" id="PDLM01000006">
    <property type="protein sequence ID" value="RDW75360.1"/>
    <property type="molecule type" value="Genomic_DNA"/>
</dbReference>
<comment type="similarity">
    <text evidence="2 9">Belongs to the glyoxalase I family.</text>
</comment>
<feature type="binding site" evidence="8">
    <location>
        <position position="264"/>
    </location>
    <ligand>
        <name>Zn(2+)</name>
        <dbReference type="ChEBI" id="CHEBI:29105"/>
        <note>ligand shared between dimeric partners</note>
    </ligand>
</feature>
<name>A0A3D8RN39_9HELO</name>
<evidence type="ECO:0000256" key="1">
    <source>
        <dbReference type="ARBA" id="ARBA00005008"/>
    </source>
</evidence>
<evidence type="ECO:0000313" key="11">
    <source>
        <dbReference type="EMBL" id="RDW75360.1"/>
    </source>
</evidence>
<evidence type="ECO:0000256" key="5">
    <source>
        <dbReference type="ARBA" id="ARBA00022833"/>
    </source>
</evidence>
<evidence type="ECO:0000256" key="8">
    <source>
        <dbReference type="PIRSR" id="PIRSR604361-3"/>
    </source>
</evidence>
<organism evidence="11 12">
    <name type="scientific">Coleophoma cylindrospora</name>
    <dbReference type="NCBI Taxonomy" id="1849047"/>
    <lineage>
        <taxon>Eukaryota</taxon>
        <taxon>Fungi</taxon>
        <taxon>Dikarya</taxon>
        <taxon>Ascomycota</taxon>
        <taxon>Pezizomycotina</taxon>
        <taxon>Leotiomycetes</taxon>
        <taxon>Helotiales</taxon>
        <taxon>Dermateaceae</taxon>
        <taxon>Coleophoma</taxon>
    </lineage>
</organism>
<keyword evidence="12" id="KW-1185">Reference proteome</keyword>
<dbReference type="STRING" id="1849047.A0A3D8RN39"/>
<keyword evidence="5 8" id="KW-0862">Zinc</keyword>
<feature type="domain" description="VOC" evidence="10">
    <location>
        <begin position="9"/>
        <end position="150"/>
    </location>
</feature>
<keyword evidence="4 8" id="KW-0479">Metal-binding</keyword>
<dbReference type="InterPro" id="IPR018146">
    <property type="entry name" value="Glyoxalase_1_CS"/>
</dbReference>
<dbReference type="CDD" id="cd07233">
    <property type="entry name" value="GlxI_Zn"/>
    <property type="match status" value="2"/>
</dbReference>
<comment type="catalytic activity">
    <reaction evidence="9">
        <text>(R)-S-lactoylglutathione = methylglyoxal + glutathione</text>
        <dbReference type="Rhea" id="RHEA:19069"/>
        <dbReference type="ChEBI" id="CHEBI:17158"/>
        <dbReference type="ChEBI" id="CHEBI:57474"/>
        <dbReference type="ChEBI" id="CHEBI:57925"/>
        <dbReference type="EC" id="4.4.1.5"/>
    </reaction>
</comment>
<evidence type="ECO:0000256" key="4">
    <source>
        <dbReference type="ARBA" id="ARBA00022723"/>
    </source>
</evidence>
<comment type="function">
    <text evidence="9">Catalyzes the conversion of hemimercaptal, formed from methylglyoxal and glutathione, to S-lactoylglutathione.</text>
</comment>
<dbReference type="InterPro" id="IPR037523">
    <property type="entry name" value="VOC_core"/>
</dbReference>
<proteinExistence type="inferred from homology"/>
<comment type="caution">
    <text evidence="11">The sequence shown here is derived from an EMBL/GenBank/DDBJ whole genome shotgun (WGS) entry which is preliminary data.</text>
</comment>
<dbReference type="PROSITE" id="PS00934">
    <property type="entry name" value="GLYOXALASE_I_1"/>
    <property type="match status" value="1"/>
</dbReference>
<gene>
    <name evidence="11" type="ORF">BP6252_06502</name>
</gene>
<feature type="active site" description="Proton donor/acceptor" evidence="7">
    <location>
        <position position="310"/>
    </location>
</feature>
<dbReference type="OrthoDB" id="16820at2759"/>
<dbReference type="PROSITE" id="PS00935">
    <property type="entry name" value="GLYOXALASE_I_2"/>
    <property type="match status" value="1"/>
</dbReference>
<dbReference type="SUPFAM" id="SSF54593">
    <property type="entry name" value="Glyoxalase/Bleomycin resistance protein/Dihydroxybiphenyl dioxygenase"/>
    <property type="match status" value="2"/>
</dbReference>
<evidence type="ECO:0000256" key="9">
    <source>
        <dbReference type="RuleBase" id="RU361179"/>
    </source>
</evidence>
<dbReference type="GO" id="GO:0004462">
    <property type="term" value="F:lactoylglutathione lyase activity"/>
    <property type="evidence" value="ECO:0007669"/>
    <property type="project" value="UniProtKB-UniRule"/>
</dbReference>
<dbReference type="NCBIfam" id="TIGR00068">
    <property type="entry name" value="glyox_I"/>
    <property type="match status" value="2"/>
</dbReference>
<evidence type="ECO:0000256" key="2">
    <source>
        <dbReference type="ARBA" id="ARBA00010363"/>
    </source>
</evidence>
<dbReference type="PANTHER" id="PTHR10374">
    <property type="entry name" value="LACTOYLGLUTATHIONE LYASE GLYOXALASE I"/>
    <property type="match status" value="1"/>
</dbReference>
<protein>
    <recommendedName>
        <fullName evidence="3 9">Lactoylglutathione lyase</fullName>
        <ecNumber evidence="3 9">4.4.1.5</ecNumber>
    </recommendedName>
    <alternativeName>
        <fullName evidence="9">Glyoxalase I</fullName>
    </alternativeName>
</protein>
<dbReference type="GO" id="GO:0046872">
    <property type="term" value="F:metal ion binding"/>
    <property type="evidence" value="ECO:0007669"/>
    <property type="project" value="UniProtKB-UniRule"/>
</dbReference>
<accession>A0A3D8RN39</accession>
<dbReference type="PROSITE" id="PS51819">
    <property type="entry name" value="VOC"/>
    <property type="match status" value="2"/>
</dbReference>
<dbReference type="InterPro" id="IPR029068">
    <property type="entry name" value="Glyas_Bleomycin-R_OHBP_Dase"/>
</dbReference>
<keyword evidence="6 9" id="KW-0456">Lyase</keyword>
<feature type="binding site" evidence="8">
    <location>
        <position position="310"/>
    </location>
    <ligand>
        <name>Zn(2+)</name>
        <dbReference type="ChEBI" id="CHEBI:29105"/>
        <note>ligand shared between dimeric partners</note>
    </ligand>
</feature>
<feature type="binding site" evidence="8">
    <location>
        <position position="237"/>
    </location>
    <ligand>
        <name>Zn(2+)</name>
        <dbReference type="ChEBI" id="CHEBI:29105"/>
        <note>ligand shared between dimeric partners</note>
    </ligand>
</feature>
<dbReference type="InterPro" id="IPR004360">
    <property type="entry name" value="Glyas_Fos-R_dOase_dom"/>
</dbReference>
<dbReference type="InterPro" id="IPR004361">
    <property type="entry name" value="Glyoxalase_1"/>
</dbReference>
<dbReference type="PANTHER" id="PTHR10374:SF30">
    <property type="entry name" value="LACTOYLGLUTATHIONE LYASE"/>
    <property type="match status" value="1"/>
</dbReference>
<evidence type="ECO:0000259" key="10">
    <source>
        <dbReference type="PROSITE" id="PS51819"/>
    </source>
</evidence>
<dbReference type="AlphaFoldDB" id="A0A3D8RN39"/>
<evidence type="ECO:0000313" key="12">
    <source>
        <dbReference type="Proteomes" id="UP000256645"/>
    </source>
</evidence>
<dbReference type="Pfam" id="PF00903">
    <property type="entry name" value="Glyoxalase"/>
    <property type="match status" value="2"/>
</dbReference>
<evidence type="ECO:0000256" key="7">
    <source>
        <dbReference type="PIRSR" id="PIRSR604361-1"/>
    </source>
</evidence>
<sequence length="325" mass="37007">MSTDLKSYKFNHSMIRVKDPKESVKFYEFLGMKMINKIEQPEAKFDLYFMGYDSPQALSFGNHFTDREGLIELTHNYGTENDPNYKVATGNSDPGRGFGHTCISVDNLQAACQRLEDAGYKFQKKLSDGRMRHIAFVLDPDGYWVEIIGLNPLEKTEGITTTDVGTYRMNHTMIRVKDIEKTLKFYQEIMGMTLMRTSENPANKFNLYFLGYPGGKGVPGEAADGGSVTADREGLLELTWNYGTEKDESFKYHNGNDEPQGFGHICVSVDDLDAACKRFEDLKVNWKKRLTDGRMKNVAFILDPDNYWIEVVQNESLKESSHGKL</sequence>
<dbReference type="Proteomes" id="UP000256645">
    <property type="component" value="Unassembled WGS sequence"/>
</dbReference>